<comment type="caution">
    <text evidence="2">The sequence shown here is derived from an EMBL/GenBank/DDBJ whole genome shotgun (WGS) entry which is preliminary data.</text>
</comment>
<proteinExistence type="predicted"/>
<dbReference type="Proteomes" id="UP001206067">
    <property type="component" value="Unassembled WGS sequence"/>
</dbReference>
<reference evidence="2 3" key="1">
    <citation type="submission" date="2022-08" db="EMBL/GenBank/DDBJ databases">
        <title>Polyphasic taxonomy analysis of Qipengyuania sp.RS5-5.</title>
        <authorList>
            <person name="Xamxidin M."/>
            <person name="Wu M."/>
        </authorList>
    </citation>
    <scope>NUCLEOTIDE SEQUENCE [LARGE SCALE GENOMIC DNA]</scope>
    <source>
        <strain evidence="2 3">RS5-5</strain>
    </source>
</reference>
<feature type="compositionally biased region" description="Low complexity" evidence="1">
    <location>
        <begin position="58"/>
        <end position="70"/>
    </location>
</feature>
<dbReference type="PROSITE" id="PS51257">
    <property type="entry name" value="PROKAR_LIPOPROTEIN"/>
    <property type="match status" value="1"/>
</dbReference>
<dbReference type="RefSeq" id="WP_257596545.1">
    <property type="nucleotide sequence ID" value="NZ_JANKHH010000007.1"/>
</dbReference>
<dbReference type="EMBL" id="JANKHH010000007">
    <property type="protein sequence ID" value="MCR2834708.1"/>
    <property type="molecule type" value="Genomic_DNA"/>
</dbReference>
<evidence type="ECO:0000256" key="1">
    <source>
        <dbReference type="SAM" id="MobiDB-lite"/>
    </source>
</evidence>
<accession>A0ABT1XSR6</accession>
<evidence type="ECO:0000313" key="3">
    <source>
        <dbReference type="Proteomes" id="UP001206067"/>
    </source>
</evidence>
<sequence>MTRKLAVLPITLLLSACGWFDQAPESEEAAGVQGEVLEGSISDEMIPADELRSQSPRAAPEPGESGAAGSDPSTAEEGDDRGAASIEEPAEPAEPSEPAEE</sequence>
<feature type="region of interest" description="Disordered" evidence="1">
    <location>
        <begin position="25"/>
        <end position="101"/>
    </location>
</feature>
<evidence type="ECO:0000313" key="2">
    <source>
        <dbReference type="EMBL" id="MCR2834708.1"/>
    </source>
</evidence>
<evidence type="ECO:0008006" key="4">
    <source>
        <dbReference type="Google" id="ProtNLM"/>
    </source>
</evidence>
<name>A0ABT1XSR6_9SPHN</name>
<keyword evidence="3" id="KW-1185">Reference proteome</keyword>
<protein>
    <recommendedName>
        <fullName evidence="4">Argininosuccinate lyase</fullName>
    </recommendedName>
</protein>
<gene>
    <name evidence="2" type="ORF">NSO95_12215</name>
</gene>
<organism evidence="2 3">
    <name type="scientific">Parerythrobacter lacustris</name>
    <dbReference type="NCBI Taxonomy" id="2969984"/>
    <lineage>
        <taxon>Bacteria</taxon>
        <taxon>Pseudomonadati</taxon>
        <taxon>Pseudomonadota</taxon>
        <taxon>Alphaproteobacteria</taxon>
        <taxon>Sphingomonadales</taxon>
        <taxon>Erythrobacteraceae</taxon>
        <taxon>Parerythrobacter</taxon>
    </lineage>
</organism>